<reference evidence="3" key="1">
    <citation type="submission" date="2019-07" db="EMBL/GenBank/DDBJ databases">
        <title>Chitinimonas sp. nov., isolated from Ny-Alesund, arctica soil.</title>
        <authorList>
            <person name="Xu Q."/>
            <person name="Peng F."/>
        </authorList>
    </citation>
    <scope>NUCLEOTIDE SEQUENCE [LARGE SCALE GENOMIC DNA]</scope>
    <source>
        <strain evidence="3">R3-44</strain>
    </source>
</reference>
<dbReference type="SUPFAM" id="SSF52047">
    <property type="entry name" value="RNI-like"/>
    <property type="match status" value="1"/>
</dbReference>
<dbReference type="InterPro" id="IPR052201">
    <property type="entry name" value="LRR-containing_regulator"/>
</dbReference>
<keyword evidence="1" id="KW-0677">Repeat</keyword>
<dbReference type="PANTHER" id="PTHR24111:SF0">
    <property type="entry name" value="LEUCINE-RICH REPEAT-CONTAINING PROTEIN"/>
    <property type="match status" value="1"/>
</dbReference>
<evidence type="ECO:0000256" key="1">
    <source>
        <dbReference type="ARBA" id="ARBA00022737"/>
    </source>
</evidence>
<evidence type="ECO:0008006" key="4">
    <source>
        <dbReference type="Google" id="ProtNLM"/>
    </source>
</evidence>
<dbReference type="InterPro" id="IPR032675">
    <property type="entry name" value="LRR_dom_sf"/>
</dbReference>
<dbReference type="InterPro" id="IPR001611">
    <property type="entry name" value="Leu-rich_rpt"/>
</dbReference>
<dbReference type="RefSeq" id="WP_143856373.1">
    <property type="nucleotide sequence ID" value="NZ_CP041730.1"/>
</dbReference>
<sequence>MENIAIRTASINSTTELDHLHDAPAEAQLRDIIARIESNDETLTEVSIAGTFMISVKNIEQLGAKLSKNNIVHTLRLTDCNFDSEYLWAFFLELSENKTIKNLDFSENPDLGTHGMRALEERLSKRGSPCLNSLALRECEITPSHIGKLHHCMQVKHLDLGLNLLSDPGVEVLAGSKSGLLESLNLDCNDISDASIHALITLAEKTPSLIKISLRGNPGISHAQMAELTAVLERNSASGPRKRARSDQTDYNLEHKLFKFGLNNVRARSATERQQAHIRREELNDNT</sequence>
<accession>A0A516SBK5</accession>
<keyword evidence="3" id="KW-1185">Reference proteome</keyword>
<gene>
    <name evidence="2" type="ORF">FNU76_03235</name>
</gene>
<dbReference type="KEGG" id="cari:FNU76_03235"/>
<dbReference type="EMBL" id="CP041730">
    <property type="protein sequence ID" value="QDQ25448.1"/>
    <property type="molecule type" value="Genomic_DNA"/>
</dbReference>
<evidence type="ECO:0000313" key="2">
    <source>
        <dbReference type="EMBL" id="QDQ25448.1"/>
    </source>
</evidence>
<dbReference type="Gene3D" id="3.80.10.10">
    <property type="entry name" value="Ribonuclease Inhibitor"/>
    <property type="match status" value="2"/>
</dbReference>
<dbReference type="PANTHER" id="PTHR24111">
    <property type="entry name" value="LEUCINE-RICH REPEAT-CONTAINING PROTEIN 34"/>
    <property type="match status" value="1"/>
</dbReference>
<dbReference type="Proteomes" id="UP000317550">
    <property type="component" value="Chromosome"/>
</dbReference>
<evidence type="ECO:0000313" key="3">
    <source>
        <dbReference type="Proteomes" id="UP000317550"/>
    </source>
</evidence>
<proteinExistence type="predicted"/>
<organism evidence="2 3">
    <name type="scientific">Chitinimonas arctica</name>
    <dbReference type="NCBI Taxonomy" id="2594795"/>
    <lineage>
        <taxon>Bacteria</taxon>
        <taxon>Pseudomonadati</taxon>
        <taxon>Pseudomonadota</taxon>
        <taxon>Betaproteobacteria</taxon>
        <taxon>Neisseriales</taxon>
        <taxon>Chitinibacteraceae</taxon>
        <taxon>Chitinimonas</taxon>
    </lineage>
</organism>
<dbReference type="AlphaFoldDB" id="A0A516SBK5"/>
<protein>
    <recommendedName>
        <fullName evidence="4">Leucine-rich repeat domain-containing protein</fullName>
    </recommendedName>
</protein>
<name>A0A516SBK5_9NEIS</name>
<dbReference type="Pfam" id="PF13516">
    <property type="entry name" value="LRR_6"/>
    <property type="match status" value="2"/>
</dbReference>